<dbReference type="RefSeq" id="WP_342201405.1">
    <property type="nucleotide sequence ID" value="NZ_JBCATE010000002.1"/>
</dbReference>
<accession>A0ABV4VHY9</accession>
<dbReference type="Proteomes" id="UP001576708">
    <property type="component" value="Unassembled WGS sequence"/>
</dbReference>
<comment type="caution">
    <text evidence="1">The sequence shown here is derived from an EMBL/GenBank/DDBJ whole genome shotgun (WGS) entry which is preliminary data.</text>
</comment>
<dbReference type="EMBL" id="JBHFGU010000002">
    <property type="protein sequence ID" value="MFB2619915.1"/>
    <property type="molecule type" value="Genomic_DNA"/>
</dbReference>
<protein>
    <submittedName>
        <fullName evidence="1">Uncharacterized protein</fullName>
    </submittedName>
</protein>
<sequence>MSYADEVAVKAPFDYADEVTVKAESNQLSDKFEVYFEPASINDASPMVVPKNRYRNWPALNQAIGVVGDSGANIPHTPEEDAEFERLERNQQLSEFARIERNQDIALLANVIRTSPTTSAEAIAARVLDAGYLFSGSAVRLK</sequence>
<name>A0ABV4VHY9_9GAMM</name>
<gene>
    <name evidence="1" type="ORF">ACE02W_08890</name>
</gene>
<evidence type="ECO:0000313" key="1">
    <source>
        <dbReference type="EMBL" id="MFB2619915.1"/>
    </source>
</evidence>
<evidence type="ECO:0000313" key="2">
    <source>
        <dbReference type="Proteomes" id="UP001576708"/>
    </source>
</evidence>
<organism evidence="1 2">
    <name type="scientific">Shewanella mangrovisoli</name>
    <dbReference type="NCBI Taxonomy" id="2864211"/>
    <lineage>
        <taxon>Bacteria</taxon>
        <taxon>Pseudomonadati</taxon>
        <taxon>Pseudomonadota</taxon>
        <taxon>Gammaproteobacteria</taxon>
        <taxon>Alteromonadales</taxon>
        <taxon>Shewanellaceae</taxon>
        <taxon>Shewanella</taxon>
    </lineage>
</organism>
<keyword evidence="2" id="KW-1185">Reference proteome</keyword>
<proteinExistence type="predicted"/>
<reference evidence="1 2" key="1">
    <citation type="submission" date="2024-09" db="EMBL/GenBank/DDBJ databases">
        <authorList>
            <person name="Zhang Y."/>
        </authorList>
    </citation>
    <scope>NUCLEOTIDE SEQUENCE [LARGE SCALE GENOMIC DNA]</scope>
    <source>
        <strain evidence="1 2">ZJ318</strain>
    </source>
</reference>